<evidence type="ECO:0000256" key="4">
    <source>
        <dbReference type="ARBA" id="ARBA00023136"/>
    </source>
</evidence>
<evidence type="ECO:0000256" key="5">
    <source>
        <dbReference type="SAM" id="MobiDB-lite"/>
    </source>
</evidence>
<accession>A0A0D9X9Z0</accession>
<dbReference type="InterPro" id="IPR045265">
    <property type="entry name" value="AIR12_DOMON"/>
</dbReference>
<dbReference type="eggNOG" id="KOG4293">
    <property type="taxonomic scope" value="Eukaryota"/>
</dbReference>
<dbReference type="STRING" id="77586.A0A0D9X9Z0"/>
<keyword evidence="10" id="KW-1185">Reference proteome</keyword>
<reference evidence="9 10" key="1">
    <citation type="submission" date="2012-08" db="EMBL/GenBank/DDBJ databases">
        <title>Oryza genome evolution.</title>
        <authorList>
            <person name="Wing R.A."/>
        </authorList>
    </citation>
    <scope>NUCLEOTIDE SEQUENCE</scope>
</reference>
<dbReference type="Pfam" id="PF04526">
    <property type="entry name" value="DUF568"/>
    <property type="match status" value="1"/>
</dbReference>
<protein>
    <recommendedName>
        <fullName evidence="8">DOMON domain-containing protein</fullName>
    </recommendedName>
</protein>
<dbReference type="InterPro" id="IPR005018">
    <property type="entry name" value="DOMON_domain"/>
</dbReference>
<feature type="compositionally biased region" description="Low complexity" evidence="5">
    <location>
        <begin position="203"/>
        <end position="219"/>
    </location>
</feature>
<feature type="transmembrane region" description="Helical" evidence="6">
    <location>
        <begin position="242"/>
        <end position="265"/>
    </location>
</feature>
<feature type="domain" description="DOMON" evidence="8">
    <location>
        <begin position="46"/>
        <end position="164"/>
    </location>
</feature>
<reference evidence="9" key="3">
    <citation type="submission" date="2015-04" db="UniProtKB">
        <authorList>
            <consortium name="EnsemblPlants"/>
        </authorList>
    </citation>
    <scope>IDENTIFICATION</scope>
</reference>
<evidence type="ECO:0000256" key="1">
    <source>
        <dbReference type="ARBA" id="ARBA00004370"/>
    </source>
</evidence>
<sequence>MACHVTLLLVAVATAVIMRPASAATCAGEKFPAGKTYASCKDLPSLGASIHYTYDAEKSSLSVAFVAAPASSSGGWVAWGLNPTAEGMAGTQALVALKSGGGSSAPVVKTYNITGYVPLGGASTPIAFPATELAADEVGGKIRLFGKLQLHKGMKSVNQVWQVGSSVTGGAPDKHAFAAANLASKAKLVLAGGKAAAASSPAGEPAAAPIAGGPSPSAAGAGGGGAGSDSSSAVAPSAGKNAAVAAGVSAPVIAVMALVGFFLAIV</sequence>
<name>A0A0D9X9Z0_9ORYZ</name>
<keyword evidence="2" id="KW-0813">Transport</keyword>
<keyword evidence="6" id="KW-0812">Transmembrane</keyword>
<reference evidence="10" key="2">
    <citation type="submission" date="2013-12" db="EMBL/GenBank/DDBJ databases">
        <authorList>
            <person name="Yu Y."/>
            <person name="Lee S."/>
            <person name="de Baynast K."/>
            <person name="Wissotski M."/>
            <person name="Liu L."/>
            <person name="Talag J."/>
            <person name="Goicoechea J."/>
            <person name="Angelova A."/>
            <person name="Jetty R."/>
            <person name="Kudrna D."/>
            <person name="Golser W."/>
            <person name="Rivera L."/>
            <person name="Zhang J."/>
            <person name="Wing R."/>
        </authorList>
    </citation>
    <scope>NUCLEOTIDE SEQUENCE</scope>
</reference>
<dbReference type="PANTHER" id="PTHR23130:SF89">
    <property type="entry name" value="OS08G0524400 PROTEIN"/>
    <property type="match status" value="1"/>
</dbReference>
<evidence type="ECO:0000313" key="10">
    <source>
        <dbReference type="Proteomes" id="UP000032180"/>
    </source>
</evidence>
<dbReference type="Gramene" id="LPERR08G17830.1">
    <property type="protein sequence ID" value="LPERR08G17830.1"/>
    <property type="gene ID" value="LPERR08G17830"/>
</dbReference>
<dbReference type="Proteomes" id="UP000032180">
    <property type="component" value="Chromosome 8"/>
</dbReference>
<dbReference type="EnsemblPlants" id="LPERR08G17830.1">
    <property type="protein sequence ID" value="LPERR08G17830.1"/>
    <property type="gene ID" value="LPERR08G17830"/>
</dbReference>
<comment type="subcellular location">
    <subcellularLocation>
        <location evidence="1">Membrane</location>
    </subcellularLocation>
</comment>
<feature type="signal peptide" evidence="7">
    <location>
        <begin position="1"/>
        <end position="23"/>
    </location>
</feature>
<evidence type="ECO:0000256" key="2">
    <source>
        <dbReference type="ARBA" id="ARBA00022448"/>
    </source>
</evidence>
<keyword evidence="3 7" id="KW-0732">Signal</keyword>
<feature type="chain" id="PRO_5002349744" description="DOMON domain-containing protein" evidence="7">
    <location>
        <begin position="24"/>
        <end position="266"/>
    </location>
</feature>
<dbReference type="CDD" id="cd09629">
    <property type="entry name" value="DOMON_CIL1_like"/>
    <property type="match status" value="1"/>
</dbReference>
<keyword evidence="6" id="KW-1133">Transmembrane helix</keyword>
<keyword evidence="4 6" id="KW-0472">Membrane</keyword>
<dbReference type="PANTHER" id="PTHR23130">
    <property type="entry name" value="CYTOCHROME B561 AND DOMON DOMAIN-CONTAINING PROTEIN"/>
    <property type="match status" value="1"/>
</dbReference>
<dbReference type="HOGENOM" id="CLU_036675_2_0_1"/>
<dbReference type="AlphaFoldDB" id="A0A0D9X9Z0"/>
<proteinExistence type="predicted"/>
<evidence type="ECO:0000256" key="6">
    <source>
        <dbReference type="SAM" id="Phobius"/>
    </source>
</evidence>
<feature type="region of interest" description="Disordered" evidence="5">
    <location>
        <begin position="203"/>
        <end position="232"/>
    </location>
</feature>
<dbReference type="PROSITE" id="PS50836">
    <property type="entry name" value="DOMON"/>
    <property type="match status" value="1"/>
</dbReference>
<organism evidence="9 10">
    <name type="scientific">Leersia perrieri</name>
    <dbReference type="NCBI Taxonomy" id="77586"/>
    <lineage>
        <taxon>Eukaryota</taxon>
        <taxon>Viridiplantae</taxon>
        <taxon>Streptophyta</taxon>
        <taxon>Embryophyta</taxon>
        <taxon>Tracheophyta</taxon>
        <taxon>Spermatophyta</taxon>
        <taxon>Magnoliopsida</taxon>
        <taxon>Liliopsida</taxon>
        <taxon>Poales</taxon>
        <taxon>Poaceae</taxon>
        <taxon>BOP clade</taxon>
        <taxon>Oryzoideae</taxon>
        <taxon>Oryzeae</taxon>
        <taxon>Oryzinae</taxon>
        <taxon>Leersia</taxon>
    </lineage>
</organism>
<evidence type="ECO:0000256" key="7">
    <source>
        <dbReference type="SAM" id="SignalP"/>
    </source>
</evidence>
<dbReference type="GO" id="GO:0016020">
    <property type="term" value="C:membrane"/>
    <property type="evidence" value="ECO:0007669"/>
    <property type="project" value="UniProtKB-SubCell"/>
</dbReference>
<evidence type="ECO:0000259" key="8">
    <source>
        <dbReference type="PROSITE" id="PS50836"/>
    </source>
</evidence>
<evidence type="ECO:0000313" key="9">
    <source>
        <dbReference type="EnsemblPlants" id="LPERR08G17830.1"/>
    </source>
</evidence>
<evidence type="ECO:0000256" key="3">
    <source>
        <dbReference type="ARBA" id="ARBA00022729"/>
    </source>
</evidence>